<evidence type="ECO:0000256" key="2">
    <source>
        <dbReference type="SAM" id="MobiDB-lite"/>
    </source>
</evidence>
<dbReference type="PRINTS" id="PR00044">
    <property type="entry name" value="LEUZIPPRMYC"/>
</dbReference>
<dbReference type="OMA" id="ENHNYLE"/>
<dbReference type="SUPFAM" id="SSF47459">
    <property type="entry name" value="HLH, helix-loop-helix DNA-binding domain"/>
    <property type="match status" value="1"/>
</dbReference>
<organism evidence="4 5">
    <name type="scientific">Daphnia pulex</name>
    <name type="common">Water flea</name>
    <dbReference type="NCBI Taxonomy" id="6669"/>
    <lineage>
        <taxon>Eukaryota</taxon>
        <taxon>Metazoa</taxon>
        <taxon>Ecdysozoa</taxon>
        <taxon>Arthropoda</taxon>
        <taxon>Crustacea</taxon>
        <taxon>Branchiopoda</taxon>
        <taxon>Diplostraca</taxon>
        <taxon>Cladocera</taxon>
        <taxon>Anomopoda</taxon>
        <taxon>Daphniidae</taxon>
        <taxon>Daphnia</taxon>
    </lineage>
</organism>
<dbReference type="InterPro" id="IPR050433">
    <property type="entry name" value="Myc_transcription_factors"/>
</dbReference>
<feature type="non-terminal residue" evidence="4">
    <location>
        <position position="99"/>
    </location>
</feature>
<dbReference type="KEGG" id="dpx:DAPPUDRAFT_7346"/>
<evidence type="ECO:0000313" key="4">
    <source>
        <dbReference type="EMBL" id="EFX79343.1"/>
    </source>
</evidence>
<evidence type="ECO:0000259" key="3">
    <source>
        <dbReference type="PROSITE" id="PS50888"/>
    </source>
</evidence>
<dbReference type="Pfam" id="PF00010">
    <property type="entry name" value="HLH"/>
    <property type="match status" value="1"/>
</dbReference>
<accession>E9GMD0</accession>
<dbReference type="PANTHER" id="PTHR45851">
    <property type="entry name" value="MYC PROTO-ONCOGENE"/>
    <property type="match status" value="1"/>
</dbReference>
<feature type="compositionally biased region" description="Basic and acidic residues" evidence="2">
    <location>
        <begin position="17"/>
        <end position="29"/>
    </location>
</feature>
<dbReference type="SMART" id="SM00353">
    <property type="entry name" value="HLH"/>
    <property type="match status" value="1"/>
</dbReference>
<dbReference type="InterPro" id="IPR002418">
    <property type="entry name" value="Tscrpt_reg_Myc"/>
</dbReference>
<dbReference type="HOGENOM" id="CLU_109424_3_1_1"/>
<evidence type="ECO:0000313" key="5">
    <source>
        <dbReference type="Proteomes" id="UP000000305"/>
    </source>
</evidence>
<dbReference type="GO" id="GO:0046983">
    <property type="term" value="F:protein dimerization activity"/>
    <property type="evidence" value="ECO:0007669"/>
    <property type="project" value="InterPro"/>
</dbReference>
<dbReference type="eggNOG" id="KOG2483">
    <property type="taxonomic scope" value="Eukaryota"/>
</dbReference>
<dbReference type="GO" id="GO:0003700">
    <property type="term" value="F:DNA-binding transcription factor activity"/>
    <property type="evidence" value="ECO:0007669"/>
    <property type="project" value="InterPro"/>
</dbReference>
<dbReference type="AlphaFoldDB" id="E9GMD0"/>
<feature type="region of interest" description="Disordered" evidence="2">
    <location>
        <begin position="1"/>
        <end position="29"/>
    </location>
</feature>
<dbReference type="PhylomeDB" id="E9GMD0"/>
<dbReference type="OrthoDB" id="5964374at2759"/>
<sequence>SSPRKRCSRAASDSEDSCEKRSQHNSMERQRRVDLRNAFEFLRSLIPDLEATDRAAKVVILKKAANFCQGLTNREKQFVADKDALQKRQEMLRKRLALL</sequence>
<keyword evidence="1" id="KW-0238">DNA-binding</keyword>
<feature type="non-terminal residue" evidence="4">
    <location>
        <position position="1"/>
    </location>
</feature>
<dbReference type="EMBL" id="GL732552">
    <property type="protein sequence ID" value="EFX79343.1"/>
    <property type="molecule type" value="Genomic_DNA"/>
</dbReference>
<dbReference type="CDD" id="cd11400">
    <property type="entry name" value="bHLHzip_Myc"/>
    <property type="match status" value="1"/>
</dbReference>
<dbReference type="Gene3D" id="4.10.280.10">
    <property type="entry name" value="Helix-loop-helix DNA-binding domain"/>
    <property type="match status" value="1"/>
</dbReference>
<protein>
    <submittedName>
        <fullName evidence="4">Myc, dMyc-like protein</fullName>
    </submittedName>
</protein>
<dbReference type="InterPro" id="IPR011598">
    <property type="entry name" value="bHLH_dom"/>
</dbReference>
<dbReference type="STRING" id="6669.E9GMD0"/>
<dbReference type="InterPro" id="IPR036638">
    <property type="entry name" value="HLH_DNA-bd_sf"/>
</dbReference>
<dbReference type="FunFam" id="4.10.280.10:FF:000019">
    <property type="entry name" value="Myc proto-oncogene protein"/>
    <property type="match status" value="1"/>
</dbReference>
<dbReference type="PROSITE" id="PS50888">
    <property type="entry name" value="BHLH"/>
    <property type="match status" value="1"/>
</dbReference>
<dbReference type="Proteomes" id="UP000000305">
    <property type="component" value="Unassembled WGS sequence"/>
</dbReference>
<proteinExistence type="predicted"/>
<gene>
    <name evidence="4" type="primary">MYC</name>
    <name evidence="4" type="ORF">DAPPUDRAFT_7346</name>
</gene>
<name>E9GMD0_DAPPU</name>
<reference evidence="4 5" key="1">
    <citation type="journal article" date="2011" name="Science">
        <title>The ecoresponsive genome of Daphnia pulex.</title>
        <authorList>
            <person name="Colbourne J.K."/>
            <person name="Pfrender M.E."/>
            <person name="Gilbert D."/>
            <person name="Thomas W.K."/>
            <person name="Tucker A."/>
            <person name="Oakley T.H."/>
            <person name="Tokishita S."/>
            <person name="Aerts A."/>
            <person name="Arnold G.J."/>
            <person name="Basu M.K."/>
            <person name="Bauer D.J."/>
            <person name="Caceres C.E."/>
            <person name="Carmel L."/>
            <person name="Casola C."/>
            <person name="Choi J.H."/>
            <person name="Detter J.C."/>
            <person name="Dong Q."/>
            <person name="Dusheyko S."/>
            <person name="Eads B.D."/>
            <person name="Frohlich T."/>
            <person name="Geiler-Samerotte K.A."/>
            <person name="Gerlach D."/>
            <person name="Hatcher P."/>
            <person name="Jogdeo S."/>
            <person name="Krijgsveld J."/>
            <person name="Kriventseva E.V."/>
            <person name="Kultz D."/>
            <person name="Laforsch C."/>
            <person name="Lindquist E."/>
            <person name="Lopez J."/>
            <person name="Manak J.R."/>
            <person name="Muller J."/>
            <person name="Pangilinan J."/>
            <person name="Patwardhan R.P."/>
            <person name="Pitluck S."/>
            <person name="Pritham E.J."/>
            <person name="Rechtsteiner A."/>
            <person name="Rho M."/>
            <person name="Rogozin I.B."/>
            <person name="Sakarya O."/>
            <person name="Salamov A."/>
            <person name="Schaack S."/>
            <person name="Shapiro H."/>
            <person name="Shiga Y."/>
            <person name="Skalitzky C."/>
            <person name="Smith Z."/>
            <person name="Souvorov A."/>
            <person name="Sung W."/>
            <person name="Tang Z."/>
            <person name="Tsuchiya D."/>
            <person name="Tu H."/>
            <person name="Vos H."/>
            <person name="Wang M."/>
            <person name="Wolf Y.I."/>
            <person name="Yamagata H."/>
            <person name="Yamada T."/>
            <person name="Ye Y."/>
            <person name="Shaw J.R."/>
            <person name="Andrews J."/>
            <person name="Crease T.J."/>
            <person name="Tang H."/>
            <person name="Lucas S.M."/>
            <person name="Robertson H.M."/>
            <person name="Bork P."/>
            <person name="Koonin E.V."/>
            <person name="Zdobnov E.M."/>
            <person name="Grigoriev I.V."/>
            <person name="Lynch M."/>
            <person name="Boore J.L."/>
        </authorList>
    </citation>
    <scope>NUCLEOTIDE SEQUENCE [LARGE SCALE GENOMIC DNA]</scope>
</reference>
<feature type="domain" description="BHLH" evidence="3">
    <location>
        <begin position="19"/>
        <end position="71"/>
    </location>
</feature>
<evidence type="ECO:0000256" key="1">
    <source>
        <dbReference type="ARBA" id="ARBA00023125"/>
    </source>
</evidence>
<dbReference type="InParanoid" id="E9GMD0"/>
<dbReference type="GO" id="GO:0003677">
    <property type="term" value="F:DNA binding"/>
    <property type="evidence" value="ECO:0007669"/>
    <property type="project" value="UniProtKB-KW"/>
</dbReference>
<keyword evidence="5" id="KW-1185">Reference proteome</keyword>